<evidence type="ECO:0000256" key="1">
    <source>
        <dbReference type="ARBA" id="ARBA00022670"/>
    </source>
</evidence>
<gene>
    <name evidence="8" type="primary">radC</name>
    <name evidence="8" type="ORF">EI427_01850</name>
</gene>
<name>A0A3Q9FL21_9BACT</name>
<dbReference type="NCBIfam" id="TIGR00608">
    <property type="entry name" value="radc"/>
    <property type="match status" value="1"/>
</dbReference>
<evidence type="ECO:0000256" key="4">
    <source>
        <dbReference type="ARBA" id="ARBA00022833"/>
    </source>
</evidence>
<dbReference type="InterPro" id="IPR037518">
    <property type="entry name" value="MPN"/>
</dbReference>
<dbReference type="PROSITE" id="PS01302">
    <property type="entry name" value="UPF0758"/>
    <property type="match status" value="1"/>
</dbReference>
<dbReference type="PANTHER" id="PTHR30471:SF3">
    <property type="entry name" value="UPF0758 PROTEIN YEES-RELATED"/>
    <property type="match status" value="1"/>
</dbReference>
<dbReference type="NCBIfam" id="NF000642">
    <property type="entry name" value="PRK00024.1"/>
    <property type="match status" value="1"/>
</dbReference>
<dbReference type="SUPFAM" id="SSF47781">
    <property type="entry name" value="RuvA domain 2-like"/>
    <property type="match status" value="1"/>
</dbReference>
<evidence type="ECO:0000313" key="8">
    <source>
        <dbReference type="EMBL" id="AZQ61003.1"/>
    </source>
</evidence>
<evidence type="ECO:0000256" key="2">
    <source>
        <dbReference type="ARBA" id="ARBA00022723"/>
    </source>
</evidence>
<dbReference type="OrthoDB" id="9804482at2"/>
<dbReference type="KEGG" id="fll:EI427_01850"/>
<dbReference type="GO" id="GO:0046872">
    <property type="term" value="F:metal ion binding"/>
    <property type="evidence" value="ECO:0007669"/>
    <property type="project" value="UniProtKB-KW"/>
</dbReference>
<accession>A0A3Q9FL21</accession>
<evidence type="ECO:0000256" key="5">
    <source>
        <dbReference type="ARBA" id="ARBA00023049"/>
    </source>
</evidence>
<dbReference type="RefSeq" id="WP_126611003.1">
    <property type="nucleotide sequence ID" value="NZ_CP034562.1"/>
</dbReference>
<proteinExistence type="inferred from homology"/>
<dbReference type="Pfam" id="PF04002">
    <property type="entry name" value="RadC"/>
    <property type="match status" value="1"/>
</dbReference>
<keyword evidence="9" id="KW-1185">Reference proteome</keyword>
<dbReference type="Proteomes" id="UP000267268">
    <property type="component" value="Chromosome 1"/>
</dbReference>
<dbReference type="InterPro" id="IPR001405">
    <property type="entry name" value="UPF0758"/>
</dbReference>
<protein>
    <submittedName>
        <fullName evidence="8">DNA repair protein RadC</fullName>
    </submittedName>
</protein>
<organism evidence="8 9">
    <name type="scientific">Flammeovirga pectinis</name>
    <dbReference type="NCBI Taxonomy" id="2494373"/>
    <lineage>
        <taxon>Bacteria</taxon>
        <taxon>Pseudomonadati</taxon>
        <taxon>Bacteroidota</taxon>
        <taxon>Cytophagia</taxon>
        <taxon>Cytophagales</taxon>
        <taxon>Flammeovirgaceae</taxon>
        <taxon>Flammeovirga</taxon>
    </lineage>
</organism>
<dbReference type="InterPro" id="IPR010994">
    <property type="entry name" value="RuvA_2-like"/>
</dbReference>
<dbReference type="PROSITE" id="PS50249">
    <property type="entry name" value="MPN"/>
    <property type="match status" value="1"/>
</dbReference>
<feature type="domain" description="MPN" evidence="7">
    <location>
        <begin position="114"/>
        <end position="236"/>
    </location>
</feature>
<keyword evidence="2" id="KW-0479">Metal-binding</keyword>
<evidence type="ECO:0000256" key="6">
    <source>
        <dbReference type="RuleBase" id="RU003797"/>
    </source>
</evidence>
<keyword evidence="5" id="KW-0482">Metalloprotease</keyword>
<evidence type="ECO:0000313" key="9">
    <source>
        <dbReference type="Proteomes" id="UP000267268"/>
    </source>
</evidence>
<dbReference type="CDD" id="cd08071">
    <property type="entry name" value="MPN_DUF2466"/>
    <property type="match status" value="1"/>
</dbReference>
<comment type="similarity">
    <text evidence="6">Belongs to the UPF0758 family.</text>
</comment>
<dbReference type="EMBL" id="CP034562">
    <property type="protein sequence ID" value="AZQ61003.1"/>
    <property type="molecule type" value="Genomic_DNA"/>
</dbReference>
<dbReference type="Pfam" id="PF20582">
    <property type="entry name" value="UPF0758_N"/>
    <property type="match status" value="1"/>
</dbReference>
<dbReference type="InterPro" id="IPR046778">
    <property type="entry name" value="UPF0758_N"/>
</dbReference>
<dbReference type="InterPro" id="IPR020891">
    <property type="entry name" value="UPF0758_CS"/>
</dbReference>
<dbReference type="GO" id="GO:0006508">
    <property type="term" value="P:proteolysis"/>
    <property type="evidence" value="ECO:0007669"/>
    <property type="project" value="UniProtKB-KW"/>
</dbReference>
<keyword evidence="4" id="KW-0862">Zinc</keyword>
<evidence type="ECO:0000256" key="3">
    <source>
        <dbReference type="ARBA" id="ARBA00022801"/>
    </source>
</evidence>
<keyword evidence="1" id="KW-0645">Protease</keyword>
<reference evidence="8 9" key="1">
    <citation type="submission" date="2018-12" db="EMBL/GenBank/DDBJ databases">
        <title>Flammeovirga pectinis sp. nov., isolated from the gut of the Korean scallop, Patinopecten yessoensis.</title>
        <authorList>
            <person name="Bae J.-W."/>
            <person name="Jeong Y.-S."/>
            <person name="Kang W."/>
        </authorList>
    </citation>
    <scope>NUCLEOTIDE SEQUENCE [LARGE SCALE GENOMIC DNA]</scope>
    <source>
        <strain evidence="8 9">L12M1</strain>
    </source>
</reference>
<dbReference type="InterPro" id="IPR025657">
    <property type="entry name" value="RadC_JAB"/>
</dbReference>
<sequence>METIYDNQTAGLSIKNLAEEDRPREKLLTKGRQSLSNAELIAILLGSGTPKLSAIQVGQLLLNEVDNNLDNLAKLSIKQLKQIKGIGDAKAVGITAALELGRRRKETEKPIKPKIGCSKDIYNLLSPHLLDLNHEELWVILLSRSNNIIGTEKVSMGGRAGTVADPKIIFQRALEKGACSIILSHNHPSGQVKPSQADISLTKKIKEAGKFLEMPLLDHLIFGNEQYFSFADEGIL</sequence>
<evidence type="ECO:0000259" key="7">
    <source>
        <dbReference type="PROSITE" id="PS50249"/>
    </source>
</evidence>
<dbReference type="PANTHER" id="PTHR30471">
    <property type="entry name" value="DNA REPAIR PROTEIN RADC"/>
    <property type="match status" value="1"/>
</dbReference>
<dbReference type="Gene3D" id="3.40.140.10">
    <property type="entry name" value="Cytidine Deaminase, domain 2"/>
    <property type="match status" value="1"/>
</dbReference>
<keyword evidence="3" id="KW-0378">Hydrolase</keyword>
<dbReference type="GO" id="GO:0008237">
    <property type="term" value="F:metallopeptidase activity"/>
    <property type="evidence" value="ECO:0007669"/>
    <property type="project" value="UniProtKB-KW"/>
</dbReference>
<dbReference type="AlphaFoldDB" id="A0A3Q9FL21"/>